<accession>A0ABM3G7F8</accession>
<keyword evidence="5" id="KW-1185">Reference proteome</keyword>
<dbReference type="PANTHER" id="PTHR11552:SF186">
    <property type="entry name" value="GLUCOSE-METHANOL-CHOLINE OXIDOREDUCTASE N-TERMINAL DOMAIN-CONTAINING PROTEIN"/>
    <property type="match status" value="1"/>
</dbReference>
<reference evidence="6 7" key="1">
    <citation type="submission" date="2025-05" db="UniProtKB">
        <authorList>
            <consortium name="RefSeq"/>
        </authorList>
    </citation>
    <scope>IDENTIFICATION</scope>
    <source>
        <tissue evidence="6 7">Thorax and Abdomen</tissue>
    </source>
</reference>
<dbReference type="PROSITE" id="PS00623">
    <property type="entry name" value="GMC_OXRED_1"/>
    <property type="match status" value="1"/>
</dbReference>
<evidence type="ECO:0000256" key="1">
    <source>
        <dbReference type="ARBA" id="ARBA00010790"/>
    </source>
</evidence>
<organism evidence="5 7">
    <name type="scientific">Neodiprion lecontei</name>
    <name type="common">Redheaded pine sawfly</name>
    <dbReference type="NCBI Taxonomy" id="441921"/>
    <lineage>
        <taxon>Eukaryota</taxon>
        <taxon>Metazoa</taxon>
        <taxon>Ecdysozoa</taxon>
        <taxon>Arthropoda</taxon>
        <taxon>Hexapoda</taxon>
        <taxon>Insecta</taxon>
        <taxon>Pterygota</taxon>
        <taxon>Neoptera</taxon>
        <taxon>Endopterygota</taxon>
        <taxon>Hymenoptera</taxon>
        <taxon>Tenthredinoidea</taxon>
        <taxon>Diprionidae</taxon>
        <taxon>Diprioninae</taxon>
        <taxon>Neodiprion</taxon>
    </lineage>
</organism>
<dbReference type="InterPro" id="IPR007867">
    <property type="entry name" value="GMC_OxRtase_C"/>
</dbReference>
<feature type="domain" description="Glucose-methanol-choline oxidoreductase N-terminal" evidence="4">
    <location>
        <begin position="326"/>
        <end position="340"/>
    </location>
</feature>
<comment type="similarity">
    <text evidence="1 2">Belongs to the GMC oxidoreductase family.</text>
</comment>
<dbReference type="PANTHER" id="PTHR11552">
    <property type="entry name" value="GLUCOSE-METHANOL-CHOLINE GMC OXIDOREDUCTASE"/>
    <property type="match status" value="1"/>
</dbReference>
<proteinExistence type="inferred from homology"/>
<evidence type="ECO:0000256" key="2">
    <source>
        <dbReference type="RuleBase" id="RU003968"/>
    </source>
</evidence>
<dbReference type="RefSeq" id="XP_046596204.1">
    <property type="nucleotide sequence ID" value="XM_046740248.1"/>
</dbReference>
<dbReference type="Pfam" id="PF05199">
    <property type="entry name" value="GMC_oxred_C"/>
    <property type="match status" value="1"/>
</dbReference>
<dbReference type="InterPro" id="IPR012132">
    <property type="entry name" value="GMC_OxRdtase"/>
</dbReference>
<evidence type="ECO:0000313" key="6">
    <source>
        <dbReference type="RefSeq" id="XP_046596203.1"/>
    </source>
</evidence>
<dbReference type="InterPro" id="IPR036188">
    <property type="entry name" value="FAD/NAD-bd_sf"/>
</dbReference>
<evidence type="ECO:0000313" key="5">
    <source>
        <dbReference type="Proteomes" id="UP000829291"/>
    </source>
</evidence>
<name>A0ABM3G7F8_NEOLC</name>
<dbReference type="SUPFAM" id="SSF54373">
    <property type="entry name" value="FAD-linked reductases, C-terminal domain"/>
    <property type="match status" value="1"/>
</dbReference>
<dbReference type="Gene3D" id="3.50.50.60">
    <property type="entry name" value="FAD/NAD(P)-binding domain"/>
    <property type="match status" value="1"/>
</dbReference>
<dbReference type="Gene3D" id="3.30.560.10">
    <property type="entry name" value="Glucose Oxidase, domain 3"/>
    <property type="match status" value="1"/>
</dbReference>
<protein>
    <submittedName>
        <fullName evidence="6 7">Glucose dehydrogenase [FAD, quinone] isoform X1</fullName>
    </submittedName>
</protein>
<dbReference type="GeneID" id="107227006"/>
<evidence type="ECO:0000259" key="4">
    <source>
        <dbReference type="PROSITE" id="PS00624"/>
    </source>
</evidence>
<keyword evidence="2" id="KW-0274">FAD</keyword>
<gene>
    <name evidence="6 7 8" type="primary">LOC107227006</name>
</gene>
<evidence type="ECO:0000313" key="7">
    <source>
        <dbReference type="RefSeq" id="XP_046596204.1"/>
    </source>
</evidence>
<dbReference type="Pfam" id="PF00732">
    <property type="entry name" value="GMC_oxred_N"/>
    <property type="match status" value="1"/>
</dbReference>
<evidence type="ECO:0000259" key="3">
    <source>
        <dbReference type="PROSITE" id="PS00623"/>
    </source>
</evidence>
<evidence type="ECO:0000313" key="8">
    <source>
        <dbReference type="RefSeq" id="XP_046596205.1"/>
    </source>
</evidence>
<keyword evidence="2" id="KW-0285">Flavoprotein</keyword>
<dbReference type="InterPro" id="IPR000172">
    <property type="entry name" value="GMC_OxRdtase_N"/>
</dbReference>
<feature type="domain" description="Glucose-methanol-choline oxidoreductase N-terminal" evidence="3">
    <location>
        <begin position="150"/>
        <end position="173"/>
    </location>
</feature>
<sequence>MAIKIPRCIETTISAPLLQWSFEGLRTALSVGSMVGFMAFLELLIMFMRPDIVDRDNRVRVVSPEDMLSTYDFVIIGGGSAGGVLANRLTENADWNVLLLEAGDDEAVISEIPAMFLNIQRTYMDWAFKTEPSTNYCKGMINNQCSWPRGKALGGSSAINYMLYVRANRKDYDIWRDLGNPGWGYDDILPYFIKAENISISDLRESPYHGTKGYLTVETYKYKHPIGSYFMKAIQEMGYDEVDSNGETQTGAAYPQGTLQNGLRCSVAKAYLRSISNRSNLHISTNSMVHKILINETTKKAYGVEFVRENVRYTVRAKNEVILSAGSVQSPQLLMLSGIGPKKDLEEIGIRVILDSPGVGQNLQDHVALGGLTYLIDPPYNLSTSTFSAAEQFLIQREGPLYDASLSEVLAFINTRYANSSEDYPDIQLYFGSTADNLNKAGIEHGFGVRTDFYDSLNADIIGNDSYGVIPLLLRPKSRGYIKLRNSNITSPPIIVPNYFDDPHDLDVLAEGAVVVYNFSQTPTMKKLNATANPNLISECAHLNFPSHDYWRCYSRFYSLTIYHPTSTCKMGPDDDGMAVVDPRLRVRGVEGLRVVDASIMPNIVSGNTNAPVIMIAEKAADLIKEDWCVYPRARNQSADSDANCNSTKLRIEWGCFLFFAFEIRGLRYLEIYAKYHNRLEDTLNSDNVVLDSGHRNTGTACLFDLVLA</sequence>
<dbReference type="SUPFAM" id="SSF51905">
    <property type="entry name" value="FAD/NAD(P)-binding domain"/>
    <property type="match status" value="1"/>
</dbReference>
<dbReference type="Proteomes" id="UP000829291">
    <property type="component" value="Chromosome 5"/>
</dbReference>
<dbReference type="RefSeq" id="XP_046596203.1">
    <property type="nucleotide sequence ID" value="XM_046740247.1"/>
</dbReference>
<dbReference type="RefSeq" id="XP_046596205.1">
    <property type="nucleotide sequence ID" value="XM_046740249.1"/>
</dbReference>
<dbReference type="PROSITE" id="PS00624">
    <property type="entry name" value="GMC_OXRED_2"/>
    <property type="match status" value="1"/>
</dbReference>